<evidence type="ECO:0000313" key="2">
    <source>
        <dbReference type="EMBL" id="TSJ76590.1"/>
    </source>
</evidence>
<keyword evidence="1" id="KW-0732">Signal</keyword>
<gene>
    <name evidence="2" type="ORF">FPL22_10695</name>
</gene>
<keyword evidence="3" id="KW-1185">Reference proteome</keyword>
<dbReference type="AlphaFoldDB" id="A0A556QIX1"/>
<feature type="chain" id="PRO_5021747437" evidence="1">
    <location>
        <begin position="22"/>
        <end position="130"/>
    </location>
</feature>
<organism evidence="2 3">
    <name type="scientific">Rariglobus hedericola</name>
    <dbReference type="NCBI Taxonomy" id="2597822"/>
    <lineage>
        <taxon>Bacteria</taxon>
        <taxon>Pseudomonadati</taxon>
        <taxon>Verrucomicrobiota</taxon>
        <taxon>Opitutia</taxon>
        <taxon>Opitutales</taxon>
        <taxon>Opitutaceae</taxon>
        <taxon>Rariglobus</taxon>
    </lineage>
</organism>
<dbReference type="EMBL" id="VMBG01000002">
    <property type="protein sequence ID" value="TSJ76590.1"/>
    <property type="molecule type" value="Genomic_DNA"/>
</dbReference>
<dbReference type="RefSeq" id="WP_144230347.1">
    <property type="nucleotide sequence ID" value="NZ_CBCRVV010000035.1"/>
</dbReference>
<comment type="caution">
    <text evidence="2">The sequence shown here is derived from an EMBL/GenBank/DDBJ whole genome shotgun (WGS) entry which is preliminary data.</text>
</comment>
<feature type="signal peptide" evidence="1">
    <location>
        <begin position="1"/>
        <end position="21"/>
    </location>
</feature>
<evidence type="ECO:0000313" key="3">
    <source>
        <dbReference type="Proteomes" id="UP000315648"/>
    </source>
</evidence>
<proteinExistence type="predicted"/>
<dbReference type="Proteomes" id="UP000315648">
    <property type="component" value="Unassembled WGS sequence"/>
</dbReference>
<evidence type="ECO:0000256" key="1">
    <source>
        <dbReference type="SAM" id="SignalP"/>
    </source>
</evidence>
<name>A0A556QIX1_9BACT</name>
<accession>A0A556QIX1</accession>
<protein>
    <submittedName>
        <fullName evidence="2">Uncharacterized protein</fullName>
    </submittedName>
</protein>
<reference evidence="2 3" key="1">
    <citation type="submission" date="2019-07" db="EMBL/GenBank/DDBJ databases">
        <title>Description of 53C-WASEF.</title>
        <authorList>
            <person name="Pitt A."/>
            <person name="Hahn M.W."/>
        </authorList>
    </citation>
    <scope>NUCLEOTIDE SEQUENCE [LARGE SCALE GENOMIC DNA]</scope>
    <source>
        <strain evidence="2 3">53C-WASEF</strain>
    </source>
</reference>
<sequence>MRLSALLSWSTLLLAGVTHVAAVTETRLLAGTVTNTTHDVTAPVKMELIITDDGKITGWLVVEAPLQAGRWPLTGSRKGAWCEVTCKQSADTATQFRGALSATVFRGTYIFGGKGELVQYGRFQASLIPQ</sequence>